<comment type="caution">
    <text evidence="1">The sequence shown here is derived from an EMBL/GenBank/DDBJ whole genome shotgun (WGS) entry which is preliminary data.</text>
</comment>
<evidence type="ECO:0000313" key="1">
    <source>
        <dbReference type="EMBL" id="RHZ76752.1"/>
    </source>
</evidence>
<proteinExistence type="predicted"/>
<name>A0A397IPN1_9GLOM</name>
<dbReference type="Proteomes" id="UP000266861">
    <property type="component" value="Unassembled WGS sequence"/>
</dbReference>
<reference evidence="1 2" key="1">
    <citation type="submission" date="2018-08" db="EMBL/GenBank/DDBJ databases">
        <title>Genome and evolution of the arbuscular mycorrhizal fungus Diversispora epigaea (formerly Glomus versiforme) and its bacterial endosymbionts.</title>
        <authorList>
            <person name="Sun X."/>
            <person name="Fei Z."/>
            <person name="Harrison M."/>
        </authorList>
    </citation>
    <scope>NUCLEOTIDE SEQUENCE [LARGE SCALE GENOMIC DNA]</scope>
    <source>
        <strain evidence="1 2">IT104</strain>
    </source>
</reference>
<keyword evidence="2" id="KW-1185">Reference proteome</keyword>
<protein>
    <submittedName>
        <fullName evidence="1">Uncharacterized protein</fullName>
    </submittedName>
</protein>
<dbReference type="EMBL" id="PQFF01000182">
    <property type="protein sequence ID" value="RHZ76752.1"/>
    <property type="molecule type" value="Genomic_DNA"/>
</dbReference>
<dbReference type="OrthoDB" id="2439520at2759"/>
<sequence length="220" mass="25715">MDAIVWACDESILSCNKYRRLAAVESCLIREYLIVNCRVEITNLINEKIRINTFRINKNEDSCENLNISEENNENIDNIIVDNIEIGNGVYRSIYTLLQNIIKIWKQSSFINPVEELINLDGDDDNNQRKKGLKRMFNKRRFSYDCEIEGFDADANELLCKIFENHLKLLKLEWIFDTDSWPPKKHVHISVAVHPRNVNRELLEINSVFGTEKIVEGVLQ</sequence>
<organism evidence="1 2">
    <name type="scientific">Diversispora epigaea</name>
    <dbReference type="NCBI Taxonomy" id="1348612"/>
    <lineage>
        <taxon>Eukaryota</taxon>
        <taxon>Fungi</taxon>
        <taxon>Fungi incertae sedis</taxon>
        <taxon>Mucoromycota</taxon>
        <taxon>Glomeromycotina</taxon>
        <taxon>Glomeromycetes</taxon>
        <taxon>Diversisporales</taxon>
        <taxon>Diversisporaceae</taxon>
        <taxon>Diversispora</taxon>
    </lineage>
</organism>
<evidence type="ECO:0000313" key="2">
    <source>
        <dbReference type="Proteomes" id="UP000266861"/>
    </source>
</evidence>
<accession>A0A397IPN1</accession>
<gene>
    <name evidence="1" type="ORF">Glove_194g100</name>
</gene>
<dbReference type="AlphaFoldDB" id="A0A397IPN1"/>